<dbReference type="SMART" id="SM00060">
    <property type="entry name" value="FN3"/>
    <property type="match status" value="3"/>
</dbReference>
<feature type="compositionally biased region" description="Polar residues" evidence="5">
    <location>
        <begin position="465"/>
        <end position="480"/>
    </location>
</feature>
<dbReference type="PANTHER" id="PTHR14234:SF19">
    <property type="entry name" value="RIM-BINDING PROTEIN, ISOFORM F"/>
    <property type="match status" value="1"/>
</dbReference>
<dbReference type="InterPro" id="IPR035755">
    <property type="entry name" value="RIM-BP_SH3_3"/>
</dbReference>
<feature type="compositionally biased region" description="Low complexity" evidence="5">
    <location>
        <begin position="1103"/>
        <end position="1149"/>
    </location>
</feature>
<dbReference type="InterPro" id="IPR001452">
    <property type="entry name" value="SH3_domain"/>
</dbReference>
<feature type="domain" description="SH3" evidence="6">
    <location>
        <begin position="1305"/>
        <end position="1372"/>
    </location>
</feature>
<protein>
    <recommendedName>
        <fullName evidence="10">RIMS-binding protein 2</fullName>
    </recommendedName>
</protein>
<dbReference type="FunFam" id="2.30.30.40:FF:000006">
    <property type="entry name" value="RIMS-binding protein 2 isoform X1"/>
    <property type="match status" value="1"/>
</dbReference>
<dbReference type="InterPro" id="IPR035753">
    <property type="entry name" value="RIM-BP_SH3_2"/>
</dbReference>
<feature type="compositionally biased region" description="Polar residues" evidence="5">
    <location>
        <begin position="13"/>
        <end position="28"/>
    </location>
</feature>
<reference evidence="8 9" key="1">
    <citation type="journal article" date="2018" name="Nat. Ecol. Evol.">
        <title>Genomic signatures of mitonuclear coevolution across populations of Tigriopus californicus.</title>
        <authorList>
            <person name="Barreto F.S."/>
            <person name="Watson E.T."/>
            <person name="Lima T.G."/>
            <person name="Willett C.S."/>
            <person name="Edmands S."/>
            <person name="Li W."/>
            <person name="Burton R.S."/>
        </authorList>
    </citation>
    <scope>NUCLEOTIDE SEQUENCE [LARGE SCALE GENOMIC DNA]</scope>
    <source>
        <strain evidence="8 9">San Diego</strain>
    </source>
</reference>
<dbReference type="Gene3D" id="2.60.40.10">
    <property type="entry name" value="Immunoglobulins"/>
    <property type="match status" value="2"/>
</dbReference>
<feature type="domain" description="Fibronectin type-III" evidence="7">
    <location>
        <begin position="776"/>
        <end position="867"/>
    </location>
</feature>
<dbReference type="GO" id="GO:0045202">
    <property type="term" value="C:synapse"/>
    <property type="evidence" value="ECO:0007669"/>
    <property type="project" value="GOC"/>
</dbReference>
<comment type="caution">
    <text evidence="8">The sequence shown here is derived from an EMBL/GenBank/DDBJ whole genome shotgun (WGS) entry which is preliminary data.</text>
</comment>
<feature type="region of interest" description="Disordered" evidence="5">
    <location>
        <begin position="1266"/>
        <end position="1288"/>
    </location>
</feature>
<feature type="domain" description="Fibronectin type-III" evidence="7">
    <location>
        <begin position="872"/>
        <end position="972"/>
    </location>
</feature>
<keyword evidence="2 4" id="KW-0728">SH3 domain</keyword>
<dbReference type="PROSITE" id="PS50853">
    <property type="entry name" value="FN3"/>
    <property type="match status" value="2"/>
</dbReference>
<evidence type="ECO:0000259" key="6">
    <source>
        <dbReference type="PROSITE" id="PS50002"/>
    </source>
</evidence>
<dbReference type="EMBL" id="VCGU01000005">
    <property type="protein sequence ID" value="TRY75576.1"/>
    <property type="molecule type" value="Genomic_DNA"/>
</dbReference>
<feature type="region of interest" description="Disordered" evidence="5">
    <location>
        <begin position="1391"/>
        <end position="1418"/>
    </location>
</feature>
<dbReference type="PANTHER" id="PTHR14234">
    <property type="entry name" value="RIM BINDING PROTEIN-RELATED"/>
    <property type="match status" value="1"/>
</dbReference>
<feature type="region of interest" description="Disordered" evidence="5">
    <location>
        <begin position="1103"/>
        <end position="1157"/>
    </location>
</feature>
<dbReference type="GO" id="GO:0007274">
    <property type="term" value="P:neuromuscular synaptic transmission"/>
    <property type="evidence" value="ECO:0007669"/>
    <property type="project" value="TreeGrafter"/>
</dbReference>
<comment type="similarity">
    <text evidence="1">Belongs to the RIMBP family.</text>
</comment>
<evidence type="ECO:0000256" key="3">
    <source>
        <dbReference type="ARBA" id="ARBA00022737"/>
    </source>
</evidence>
<dbReference type="InterPro" id="IPR057884">
    <property type="entry name" value="FN3_RIM-BP1/2/3"/>
</dbReference>
<feature type="compositionally biased region" description="Basic and acidic residues" evidence="5">
    <location>
        <begin position="430"/>
        <end position="440"/>
    </location>
</feature>
<evidence type="ECO:0000313" key="9">
    <source>
        <dbReference type="Proteomes" id="UP000318571"/>
    </source>
</evidence>
<feature type="region of interest" description="Disordered" evidence="5">
    <location>
        <begin position="1"/>
        <end position="111"/>
    </location>
</feature>
<feature type="domain" description="SH3" evidence="6">
    <location>
        <begin position="527"/>
        <end position="595"/>
    </location>
</feature>
<dbReference type="SMART" id="SM00326">
    <property type="entry name" value="SH3"/>
    <property type="match status" value="3"/>
</dbReference>
<dbReference type="InterPro" id="IPR013783">
    <property type="entry name" value="Ig-like_fold"/>
</dbReference>
<feature type="compositionally biased region" description="Polar residues" evidence="5">
    <location>
        <begin position="1276"/>
        <end position="1288"/>
    </location>
</feature>
<dbReference type="SUPFAM" id="SSF49265">
    <property type="entry name" value="Fibronectin type III"/>
    <property type="match status" value="2"/>
</dbReference>
<dbReference type="PROSITE" id="PS50002">
    <property type="entry name" value="SH3"/>
    <property type="match status" value="3"/>
</dbReference>
<dbReference type="Gene3D" id="2.30.30.40">
    <property type="entry name" value="SH3 Domains"/>
    <property type="match status" value="3"/>
</dbReference>
<feature type="compositionally biased region" description="Basic and acidic residues" evidence="5">
    <location>
        <begin position="95"/>
        <end position="111"/>
    </location>
</feature>
<evidence type="ECO:0000256" key="4">
    <source>
        <dbReference type="PROSITE-ProRule" id="PRU00192"/>
    </source>
</evidence>
<keyword evidence="3" id="KW-0677">Repeat</keyword>
<dbReference type="FunFam" id="2.30.30.40:FF:000016">
    <property type="entry name" value="RIMS-binding protein 2 isoform X2"/>
    <property type="match status" value="1"/>
</dbReference>
<feature type="domain" description="SH3" evidence="6">
    <location>
        <begin position="1189"/>
        <end position="1257"/>
    </location>
</feature>
<dbReference type="FunFam" id="2.30.30.40:FF:000023">
    <property type="entry name" value="RIMS-binding protein 2 isoform F"/>
    <property type="match status" value="1"/>
</dbReference>
<evidence type="ECO:0000256" key="1">
    <source>
        <dbReference type="ARBA" id="ARBA00010749"/>
    </source>
</evidence>
<evidence type="ECO:0000259" key="7">
    <source>
        <dbReference type="PROSITE" id="PS50853"/>
    </source>
</evidence>
<keyword evidence="9" id="KW-1185">Reference proteome</keyword>
<dbReference type="CDD" id="cd12012">
    <property type="entry name" value="SH3_RIM-BP_2"/>
    <property type="match status" value="1"/>
</dbReference>
<evidence type="ECO:0008006" key="10">
    <source>
        <dbReference type="Google" id="ProtNLM"/>
    </source>
</evidence>
<gene>
    <name evidence="8" type="ORF">TCAL_04528</name>
</gene>
<evidence type="ECO:0000256" key="5">
    <source>
        <dbReference type="SAM" id="MobiDB-lite"/>
    </source>
</evidence>
<dbReference type="Pfam" id="PF14604">
    <property type="entry name" value="SH3_9"/>
    <property type="match status" value="2"/>
</dbReference>
<feature type="region of interest" description="Disordered" evidence="5">
    <location>
        <begin position="430"/>
        <end position="483"/>
    </location>
</feature>
<dbReference type="CDD" id="cd00063">
    <property type="entry name" value="FN3"/>
    <property type="match status" value="2"/>
</dbReference>
<dbReference type="STRING" id="6832.A0A553PD20"/>
<evidence type="ECO:0000313" key="8">
    <source>
        <dbReference type="EMBL" id="TRY75576.1"/>
    </source>
</evidence>
<dbReference type="Pfam" id="PF25523">
    <property type="entry name" value="Ig_RIMBP2"/>
    <property type="match status" value="1"/>
</dbReference>
<dbReference type="InterPro" id="IPR036028">
    <property type="entry name" value="SH3-like_dom_sf"/>
</dbReference>
<name>A0A553PD20_TIGCA</name>
<feature type="compositionally biased region" description="Basic residues" evidence="5">
    <location>
        <begin position="54"/>
        <end position="65"/>
    </location>
</feature>
<feature type="compositionally biased region" description="Basic and acidic residues" evidence="5">
    <location>
        <begin position="33"/>
        <end position="53"/>
    </location>
</feature>
<organism evidence="8 9">
    <name type="scientific">Tigriopus californicus</name>
    <name type="common">Marine copepod</name>
    <dbReference type="NCBI Taxonomy" id="6832"/>
    <lineage>
        <taxon>Eukaryota</taxon>
        <taxon>Metazoa</taxon>
        <taxon>Ecdysozoa</taxon>
        <taxon>Arthropoda</taxon>
        <taxon>Crustacea</taxon>
        <taxon>Multicrustacea</taxon>
        <taxon>Hexanauplia</taxon>
        <taxon>Copepoda</taxon>
        <taxon>Harpacticoida</taxon>
        <taxon>Harpacticidae</taxon>
        <taxon>Tigriopus</taxon>
    </lineage>
</organism>
<dbReference type="OMA" id="VSAPMPR"/>
<dbReference type="CDD" id="cd12014">
    <property type="entry name" value="SH3_RIM-BP_1"/>
    <property type="match status" value="1"/>
</dbReference>
<dbReference type="InterPro" id="IPR036116">
    <property type="entry name" value="FN3_sf"/>
</dbReference>
<accession>A0A553PD20</accession>
<sequence>MEKEVEKPKRSRISNPNIRPNVRATSAGTGLRSLEKKNKELSNATKELEEKMKNLKNRTQHRSLPKVRAASAPPRELPTAPRERMRKPASNVSSRLREREAEFQRQVQDREEQINRLKERLKVVSKKLSEAKDGGQVDISKLEKTLQLENGMELQCIIKQVTKERLQLERHLQIANDSLQKNNGVDLQRFLELESTNHHLKQQLDSLDTLQNEHRLVEIQFKEKDEACKELMNTLNFKSALCQDLESQLARVIEKNTELTIANSDLQKKVVELQDVSEECQTLKSTLSLVESECVNAQSEVKNLSGKVRSLENVLDEMHSAAENRREIERQYKEALENLKRKQDEVEDQATKKQADLIDEMKRKIVLLEREKQSQNEKHQELILEMAELKKYGPESISSDMEQPSDNLEIDEIMAKLEQDNKFLADLEKQRAEKKSESPLHRTNSAITDSGFLSQSSLNGSSNSPTSRNNINHSNSNGSLNKIPGVSGDEKINLLGGGGAGLLKAKPHYGSNAMIDKDGSIEIPGKGWCFVYLARYSYDPFQHSPNESPEAELQVNAGDYILVWGDVDEDGFFDGELLDGRRGLVPSNFVGKLEGQDLEDFHQQVILGLGDCDDSVCTSVPHDLDFLSSDEADEKPYKFSQASNHQPFTPMAKKNLPQYASCTDLEATEDEGDGNHNENRIPAPKQLTLEALQNKSLVIGWNPPDYPVNKIDCYQVIVDGIVQSTIRSNERSFKAVVNGVNATIIHRVSVKTIGLNRKTSHEAACTMVIGKDAPLAPTSVKSIRTTSTTSNLTWIPSNSNFMHEICVNNVEVKTVKPGVFRHTLTGLQPNTSYKVTIRAKNIKAAPYISGHNLQSLSSSVEIRTEPKGLPEAPVDIQVDAGPREKTLLVSWLPVTINPSGTSNGAPVTGYVVYADGRRLKDVESGTADQVVIDLDNQFTLSRITVRTKSLDNLSKDSEPCVIPRNLVPTCPPNPSKSAVRNGHHHESDSEDEYLDQISQNTMKIPTLNGYGSKPREVIINYSSGYPELDSDIGPSELSDIAEEPEEGLTDSDSSCCSTPKMKSPIYYKEAKSPISNYKSNYNAPNKWDPTVEKVSTSQYTVSPLSSSQSTFTTSSSVTSTSSSSVQNVQTSKHFTNGKNGTNGTNGFHKPSNHSSSSLYRPTIQISQHDINNTNSNSTMLNGNSHLKPERIRIFVALFDYDPLTMSPNPESAHEELPFREGQLIKIYGEKDPDGFYWGEAANKRGYVPCNMVSEVQVDDEHVAEELFREQSSSSSKANGSANHTTTTKLSASNIDDRWGDIYEDMPAKRKLALYDYDPHELSPNVDSEVELSFRTGDLIFVYGDMDDDGFFMGEIEGKRGLVPSNFLTDVPPGYDPKQLMRIMAQAGPMPVPYSSSSTTSVQIHHPNQPRILGQQKRW</sequence>
<dbReference type="SUPFAM" id="SSF50044">
    <property type="entry name" value="SH3-domain"/>
    <property type="match status" value="3"/>
</dbReference>
<dbReference type="Proteomes" id="UP000318571">
    <property type="component" value="Chromosome 2"/>
</dbReference>
<dbReference type="OrthoDB" id="4158657at2759"/>
<dbReference type="FunFam" id="2.60.40.10:FF:000072">
    <property type="entry name" value="RIMS-binding protein 2 isoform X1"/>
    <property type="match status" value="1"/>
</dbReference>
<feature type="compositionally biased region" description="Low complexity" evidence="5">
    <location>
        <begin position="450"/>
        <end position="464"/>
    </location>
</feature>
<dbReference type="InterPro" id="IPR003961">
    <property type="entry name" value="FN3_dom"/>
</dbReference>
<dbReference type="Pfam" id="PF00041">
    <property type="entry name" value="fn3"/>
    <property type="match status" value="1"/>
</dbReference>
<dbReference type="Pfam" id="PF07653">
    <property type="entry name" value="SH3_2"/>
    <property type="match status" value="1"/>
</dbReference>
<feature type="region of interest" description="Disordered" evidence="5">
    <location>
        <begin position="964"/>
        <end position="992"/>
    </location>
</feature>
<proteinExistence type="inferred from homology"/>
<evidence type="ECO:0000256" key="2">
    <source>
        <dbReference type="ARBA" id="ARBA00022443"/>
    </source>
</evidence>
<dbReference type="CDD" id="cd12013">
    <property type="entry name" value="SH3_RIM-BP_3"/>
    <property type="match status" value="1"/>
</dbReference>
<dbReference type="InterPro" id="IPR040325">
    <property type="entry name" value="RIMBP1/2/3"/>
</dbReference>